<protein>
    <submittedName>
        <fullName evidence="1">Uncharacterized protein</fullName>
    </submittedName>
</protein>
<name>A0ACC1C9Y0_9ROSI</name>
<sequence length="150" mass="16464">MGLLTLFILISFTAPIALSDSNPSAYEVIQEYDFPVGILPKGVTSYDLNRDTGEFSAYINKTCSFSVDSYELEYSSTITGVISKDRINNLKGVKVKVILLWLNIVELVRDGNDLRFSVGIASADFSINNFAECPQCGCGFDCNDFLLSSS</sequence>
<evidence type="ECO:0000313" key="2">
    <source>
        <dbReference type="Proteomes" id="UP001164250"/>
    </source>
</evidence>
<organism evidence="1 2">
    <name type="scientific">Pistacia atlantica</name>
    <dbReference type="NCBI Taxonomy" id="434234"/>
    <lineage>
        <taxon>Eukaryota</taxon>
        <taxon>Viridiplantae</taxon>
        <taxon>Streptophyta</taxon>
        <taxon>Embryophyta</taxon>
        <taxon>Tracheophyta</taxon>
        <taxon>Spermatophyta</taxon>
        <taxon>Magnoliopsida</taxon>
        <taxon>eudicotyledons</taxon>
        <taxon>Gunneridae</taxon>
        <taxon>Pentapetalae</taxon>
        <taxon>rosids</taxon>
        <taxon>malvids</taxon>
        <taxon>Sapindales</taxon>
        <taxon>Anacardiaceae</taxon>
        <taxon>Pistacia</taxon>
    </lineage>
</organism>
<comment type="caution">
    <text evidence="1">The sequence shown here is derived from an EMBL/GenBank/DDBJ whole genome shotgun (WGS) entry which is preliminary data.</text>
</comment>
<proteinExistence type="predicted"/>
<gene>
    <name evidence="1" type="ORF">Patl1_00979</name>
</gene>
<keyword evidence="2" id="KW-1185">Reference proteome</keyword>
<accession>A0ACC1C9Y0</accession>
<reference evidence="2" key="1">
    <citation type="journal article" date="2023" name="G3 (Bethesda)">
        <title>Genome assembly and association tests identify interacting loci associated with vigor, precocity, and sex in interspecific pistachio rootstocks.</title>
        <authorList>
            <person name="Palmer W."/>
            <person name="Jacygrad E."/>
            <person name="Sagayaradj S."/>
            <person name="Cavanaugh K."/>
            <person name="Han R."/>
            <person name="Bertier L."/>
            <person name="Beede B."/>
            <person name="Kafkas S."/>
            <person name="Golino D."/>
            <person name="Preece J."/>
            <person name="Michelmore R."/>
        </authorList>
    </citation>
    <scope>NUCLEOTIDE SEQUENCE [LARGE SCALE GENOMIC DNA]</scope>
</reference>
<dbReference type="EMBL" id="CM047897">
    <property type="protein sequence ID" value="KAJ0112468.1"/>
    <property type="molecule type" value="Genomic_DNA"/>
</dbReference>
<dbReference type="Proteomes" id="UP001164250">
    <property type="component" value="Chromosome 1"/>
</dbReference>
<evidence type="ECO:0000313" key="1">
    <source>
        <dbReference type="EMBL" id="KAJ0112468.1"/>
    </source>
</evidence>